<sequence length="82" mass="9381">MGLFRKLDSANELATGMAVRLGVDLESGFETGPVQAAYQFRDMVMRCSTCTHHEECRRLQAHAIELDFPPAYCRNRDRFERG</sequence>
<feature type="domain" description="DUF6455" evidence="1">
    <location>
        <begin position="1"/>
        <end position="81"/>
    </location>
</feature>
<name>A0ABP9LJ04_9RHOB</name>
<evidence type="ECO:0000313" key="3">
    <source>
        <dbReference type="Proteomes" id="UP001499910"/>
    </source>
</evidence>
<proteinExistence type="predicted"/>
<dbReference type="Pfam" id="PF20056">
    <property type="entry name" value="DUF6455"/>
    <property type="match status" value="1"/>
</dbReference>
<evidence type="ECO:0000313" key="2">
    <source>
        <dbReference type="EMBL" id="GAA5078804.1"/>
    </source>
</evidence>
<reference evidence="3" key="1">
    <citation type="journal article" date="2019" name="Int. J. Syst. Evol. Microbiol.">
        <title>The Global Catalogue of Microorganisms (GCM) 10K type strain sequencing project: providing services to taxonomists for standard genome sequencing and annotation.</title>
        <authorList>
            <consortium name="The Broad Institute Genomics Platform"/>
            <consortium name="The Broad Institute Genome Sequencing Center for Infectious Disease"/>
            <person name="Wu L."/>
            <person name="Ma J."/>
        </authorList>
    </citation>
    <scope>NUCLEOTIDE SEQUENCE [LARGE SCALE GENOMIC DNA]</scope>
    <source>
        <strain evidence="3">JCM 18015</strain>
    </source>
</reference>
<dbReference type="EMBL" id="BAABHW010000005">
    <property type="protein sequence ID" value="GAA5078804.1"/>
    <property type="molecule type" value="Genomic_DNA"/>
</dbReference>
<dbReference type="RefSeq" id="WP_259552752.1">
    <property type="nucleotide sequence ID" value="NZ_BAABHW010000005.1"/>
</dbReference>
<gene>
    <name evidence="2" type="ORF">GCM10023209_30310</name>
</gene>
<evidence type="ECO:0000259" key="1">
    <source>
        <dbReference type="Pfam" id="PF20056"/>
    </source>
</evidence>
<organism evidence="2 3">
    <name type="scientific">[Roseibacterium] beibuensis</name>
    <dbReference type="NCBI Taxonomy" id="1193142"/>
    <lineage>
        <taxon>Bacteria</taxon>
        <taxon>Pseudomonadati</taxon>
        <taxon>Pseudomonadota</taxon>
        <taxon>Alphaproteobacteria</taxon>
        <taxon>Rhodobacterales</taxon>
        <taxon>Roseobacteraceae</taxon>
        <taxon>Roseicyclus</taxon>
    </lineage>
</organism>
<dbReference type="Proteomes" id="UP001499910">
    <property type="component" value="Unassembled WGS sequence"/>
</dbReference>
<accession>A0ABP9LJ04</accession>
<keyword evidence="3" id="KW-1185">Reference proteome</keyword>
<dbReference type="InterPro" id="IPR045601">
    <property type="entry name" value="DUF6455"/>
</dbReference>
<comment type="caution">
    <text evidence="2">The sequence shown here is derived from an EMBL/GenBank/DDBJ whole genome shotgun (WGS) entry which is preliminary data.</text>
</comment>
<protein>
    <recommendedName>
        <fullName evidence="1">DUF6455 domain-containing protein</fullName>
    </recommendedName>
</protein>